<protein>
    <submittedName>
        <fullName evidence="4">Oxidoreductase</fullName>
    </submittedName>
</protein>
<dbReference type="KEGG" id="ypm:YP_1582"/>
<dbReference type="CDD" id="cd08943">
    <property type="entry name" value="R1PA_ADH_SDR_c"/>
    <property type="match status" value="1"/>
</dbReference>
<gene>
    <name evidence="4" type="ordered locus">YP_1582</name>
</gene>
<organism evidence="4 5">
    <name type="scientific">Yersinia pestis</name>
    <dbReference type="NCBI Taxonomy" id="632"/>
    <lineage>
        <taxon>Bacteria</taxon>
        <taxon>Pseudomonadati</taxon>
        <taxon>Pseudomonadota</taxon>
        <taxon>Gammaproteobacteria</taxon>
        <taxon>Enterobacterales</taxon>
        <taxon>Yersiniaceae</taxon>
        <taxon>Yersinia</taxon>
    </lineage>
</organism>
<dbReference type="InterPro" id="IPR020904">
    <property type="entry name" value="Sc_DH/Rdtase_CS"/>
</dbReference>
<dbReference type="PANTHER" id="PTHR43669:SF3">
    <property type="entry name" value="ALCOHOL DEHYDROGENASE, PUTATIVE (AFU_ORTHOLOGUE AFUA_3G03445)-RELATED"/>
    <property type="match status" value="1"/>
</dbReference>
<reference evidence="5" key="1">
    <citation type="journal article" date="2004" name="DNA Res.">
        <title>Complete genome sequence of Yersinia pestis strain 91001, an isolate avirulent to humans.</title>
        <authorList>
            <person name="Song Y."/>
            <person name="Tong Z."/>
            <person name="Wang J."/>
            <person name="Wang L."/>
            <person name="Guo Z."/>
            <person name="Han Y."/>
            <person name="Zhang J."/>
            <person name="Pei D."/>
            <person name="Zhou D."/>
            <person name="Qin H."/>
            <person name="Pang X."/>
            <person name="Han Y."/>
            <person name="Zhai J."/>
            <person name="Li M."/>
            <person name="Cui B."/>
            <person name="Qi Z."/>
            <person name="Jin L."/>
            <person name="Dai R."/>
            <person name="Chen F."/>
            <person name="Li S."/>
            <person name="Ye C."/>
            <person name="Du Z."/>
            <person name="Lin W."/>
            <person name="Wang J."/>
            <person name="Yu J."/>
            <person name="Yang H."/>
            <person name="Wang J."/>
            <person name="Huang P."/>
            <person name="Yang R."/>
        </authorList>
    </citation>
    <scope>NUCLEOTIDE SEQUENCE [LARGE SCALE GENOMIC DNA]</scope>
    <source>
        <strain evidence="5">91001 / Biovar Mediaevalis</strain>
    </source>
</reference>
<accession>A0A0H2W4T8</accession>
<evidence type="ECO:0000256" key="1">
    <source>
        <dbReference type="ARBA" id="ARBA00006484"/>
    </source>
</evidence>
<evidence type="ECO:0000313" key="4">
    <source>
        <dbReference type="EMBL" id="AAS61816.1"/>
    </source>
</evidence>
<dbReference type="PANTHER" id="PTHR43669">
    <property type="entry name" value="5-KETO-D-GLUCONATE 5-REDUCTASE"/>
    <property type="match status" value="1"/>
</dbReference>
<dbReference type="NCBIfam" id="NF006192">
    <property type="entry name" value="PRK08324.1-6"/>
    <property type="match status" value="1"/>
</dbReference>
<dbReference type="PROSITE" id="PS00061">
    <property type="entry name" value="ADH_SHORT"/>
    <property type="match status" value="1"/>
</dbReference>
<dbReference type="Pfam" id="PF00596">
    <property type="entry name" value="Aldolase_II"/>
    <property type="match status" value="1"/>
</dbReference>
<dbReference type="GO" id="GO:0016491">
    <property type="term" value="F:oxidoreductase activity"/>
    <property type="evidence" value="ECO:0007669"/>
    <property type="project" value="UniProtKB-KW"/>
</dbReference>
<dbReference type="HOGENOM" id="CLU_024866_0_0_6"/>
<feature type="domain" description="Class II aldolase/adducin N-terminal" evidence="3">
    <location>
        <begin position="30"/>
        <end position="229"/>
    </location>
</feature>
<evidence type="ECO:0000313" key="5">
    <source>
        <dbReference type="Proteomes" id="UP000001019"/>
    </source>
</evidence>
<dbReference type="Pfam" id="PF13561">
    <property type="entry name" value="adh_short_C2"/>
    <property type="match status" value="1"/>
</dbReference>
<dbReference type="SMART" id="SM01007">
    <property type="entry name" value="Aldolase_II"/>
    <property type="match status" value="1"/>
</dbReference>
<dbReference type="Gene3D" id="3.40.225.10">
    <property type="entry name" value="Class II aldolase/adducin N-terminal domain"/>
    <property type="match status" value="1"/>
</dbReference>
<dbReference type="InterPro" id="IPR001303">
    <property type="entry name" value="Aldolase_II/adducin_N"/>
</dbReference>
<dbReference type="EMBL" id="AE017042">
    <property type="protein sequence ID" value="AAS61816.1"/>
    <property type="molecule type" value="Genomic_DNA"/>
</dbReference>
<evidence type="ECO:0000256" key="2">
    <source>
        <dbReference type="ARBA" id="ARBA00023002"/>
    </source>
</evidence>
<dbReference type="InterPro" id="IPR036409">
    <property type="entry name" value="Aldolase_II/adducin_N_sf"/>
</dbReference>
<dbReference type="PRINTS" id="PR00081">
    <property type="entry name" value="GDHRDH"/>
</dbReference>
<proteinExistence type="inferred from homology"/>
<comment type="similarity">
    <text evidence="1">Belongs to the short-chain dehydrogenases/reductases (SDR) family.</text>
</comment>
<sequence>MKMKSLWSDADAAECVERLGLLGLPPELGLRTYSARLLGSNPKLVLHGGGNTSVKLNMNDLFGNPVQVMCIKGSGQDLATITASGHPAVRLAPLQQLKVLDHLSDEDMVNILRTNLLDCRAPTPSVEALLHAFVDRPVIDHTHAVAAMVIADQPDGDRLCRYIYGERVLWIPYVMSGFALSLAVERAFRAYPDAEGMLLGKHGLCTFGESAKASYERMITFVTLAENFIESRRAIYSPPVITPPAKPNNLADMAHIAPYLRAAFARSSAISEKKHWIFDLRTDPKSLAFSSGLGTSDIAQRGVATPDHVIRMKGRPVVLDAPDLNNLGDWAAQTQTKIAAFVERYQHYFHRNNARFERGKIALDALPRAIVIPYLGVVGAGRTAEDAAINADIIESWLDVVTDATVCGDYEPIGEADEFDMEYWSLEQAKIDKASVKPLQGQIVVVTGAGGGIGAAIAKEFSLLGAELAVLDIDSESAKNVAAQLGPHALALQCDVTETASVQAAFEMIATKFGGVDIVVSNAGIALSGAIAELPEATLRTSFEVNFFAHQRVAQQAVSIMKKQGIGGVLLFNISKQAINPGINFGAYGTSKAALLSLVRQYALEQGQDGIRVNAVNADRIRSGLLDDEMISLRARARGLSEEKYMAGNLLGQEVTAQDVAKAFVVSAMLDKSTGNVITVDGGNVAAMLR</sequence>
<keyword evidence="2" id="KW-0560">Oxidoreductase</keyword>
<dbReference type="InterPro" id="IPR002347">
    <property type="entry name" value="SDR_fam"/>
</dbReference>
<evidence type="ECO:0000259" key="3">
    <source>
        <dbReference type="SMART" id="SM01007"/>
    </source>
</evidence>
<dbReference type="Proteomes" id="UP000001019">
    <property type="component" value="Chromosome"/>
</dbReference>
<dbReference type="InterPro" id="IPR036291">
    <property type="entry name" value="NAD(P)-bd_dom_sf"/>
</dbReference>
<dbReference type="Gene3D" id="3.40.50.720">
    <property type="entry name" value="NAD(P)-binding Rossmann-like Domain"/>
    <property type="match status" value="1"/>
</dbReference>
<dbReference type="SUPFAM" id="SSF51735">
    <property type="entry name" value="NAD(P)-binding Rossmann-fold domains"/>
    <property type="match status" value="1"/>
</dbReference>
<dbReference type="SUPFAM" id="SSF53639">
    <property type="entry name" value="AraD/HMP-PK domain-like"/>
    <property type="match status" value="1"/>
</dbReference>
<dbReference type="EnsemblBacteria" id="AAS61816">
    <property type="protein sequence ID" value="AAS61816"/>
    <property type="gene ID" value="YP_1582"/>
</dbReference>
<dbReference type="GO" id="GO:0005996">
    <property type="term" value="P:monosaccharide metabolic process"/>
    <property type="evidence" value="ECO:0007669"/>
    <property type="project" value="UniProtKB-ARBA"/>
</dbReference>
<name>A0A0H2W4T8_YERPE</name>
<dbReference type="AlphaFoldDB" id="A0A0H2W4T8"/>